<accession>E2S880</accession>
<comment type="caution">
    <text evidence="1">The sequence shown here is derived from an EMBL/GenBank/DDBJ whole genome shotgun (WGS) entry which is preliminary data.</text>
</comment>
<evidence type="ECO:0000313" key="2">
    <source>
        <dbReference type="Proteomes" id="UP000003111"/>
    </source>
</evidence>
<dbReference type="eggNOG" id="COG1073">
    <property type="taxonomic scope" value="Bacteria"/>
</dbReference>
<evidence type="ECO:0008006" key="3">
    <source>
        <dbReference type="Google" id="ProtNLM"/>
    </source>
</evidence>
<dbReference type="SUPFAM" id="SSF53474">
    <property type="entry name" value="alpha/beta-Hydrolases"/>
    <property type="match status" value="1"/>
</dbReference>
<keyword evidence="2" id="KW-1185">Reference proteome</keyword>
<organism evidence="1 2">
    <name type="scientific">Aeromicrobium marinum DSM 15272</name>
    <dbReference type="NCBI Taxonomy" id="585531"/>
    <lineage>
        <taxon>Bacteria</taxon>
        <taxon>Bacillati</taxon>
        <taxon>Actinomycetota</taxon>
        <taxon>Actinomycetes</taxon>
        <taxon>Propionibacteriales</taxon>
        <taxon>Nocardioidaceae</taxon>
        <taxon>Aeromicrobium</taxon>
    </lineage>
</organism>
<dbReference type="Proteomes" id="UP000003111">
    <property type="component" value="Unassembled WGS sequence"/>
</dbReference>
<evidence type="ECO:0000313" key="1">
    <source>
        <dbReference type="EMBL" id="EFQ84385.1"/>
    </source>
</evidence>
<gene>
    <name evidence="1" type="ORF">HMPREF0063_10237</name>
</gene>
<proteinExistence type="predicted"/>
<name>E2S880_9ACTN</name>
<dbReference type="STRING" id="585531.HMPREF0063_10237"/>
<sequence length="323" mass="35557">MTVDSTTDLTNPTRPALSSAESDAILTGISHAFVNPVRSPVLWSPSDAGLDFQDVTFPSADGVPLEGWFIPANSDKLVILNHPMGFSRAGLPTHLEPWKTIWGSSGNTMDVNFVPDYDILHRAGYNVLTYDLRNFGLSGAANGGAVTSGLYEARDVLGSLGFARQHQAMKSMKIALFSRCLGANSTFAAMKIAPSAFEQITCLVACQPVSDKVIMSRLLDIVGVGADRLDDLDQLVTIGTSVPFGSRPDAEWARHVTVPTYIYGVRDDALTRPHDLERMYELIDVDSKELSWVEGTTRRWDGYLEFQRRPRPILDWLSTHLNQ</sequence>
<reference evidence="1" key="1">
    <citation type="submission" date="2010-08" db="EMBL/GenBank/DDBJ databases">
        <authorList>
            <person name="Muzny D."/>
            <person name="Qin X."/>
            <person name="Buhay C."/>
            <person name="Dugan-Rocha S."/>
            <person name="Ding Y."/>
            <person name="Chen G."/>
            <person name="Hawes A."/>
            <person name="Holder M."/>
            <person name="Jhangiani S."/>
            <person name="Johnson A."/>
            <person name="Khan Z."/>
            <person name="Li Z."/>
            <person name="Liu W."/>
            <person name="Liu X."/>
            <person name="Perez L."/>
            <person name="Shen H."/>
            <person name="Wang Q."/>
            <person name="Watt J."/>
            <person name="Xi L."/>
            <person name="Xin Y."/>
            <person name="Zhou J."/>
            <person name="Deng J."/>
            <person name="Jiang H."/>
            <person name="Liu Y."/>
            <person name="Qu J."/>
            <person name="Song X.-Z."/>
            <person name="Zhang L."/>
            <person name="Villasana D."/>
            <person name="Johnson A."/>
            <person name="Liu J."/>
            <person name="Liyanage D."/>
            <person name="Lorensuhewa L."/>
            <person name="Robinson T."/>
            <person name="Song A."/>
            <person name="Song B.-B."/>
            <person name="Dinh H."/>
            <person name="Thornton R."/>
            <person name="Coyle M."/>
            <person name="Francisco L."/>
            <person name="Jackson L."/>
            <person name="Javaid M."/>
            <person name="Korchina V."/>
            <person name="Kovar C."/>
            <person name="Mata R."/>
            <person name="Mathew T."/>
            <person name="Ngo R."/>
            <person name="Nguyen L."/>
            <person name="Nguyen N."/>
            <person name="Okwuonu G."/>
            <person name="Ongeri F."/>
            <person name="Pham C."/>
            <person name="Simmons D."/>
            <person name="Wilczek-Boney K."/>
            <person name="Hale W."/>
            <person name="Jakkamsetti A."/>
            <person name="Pham P."/>
            <person name="Ruth R."/>
            <person name="San Lucas F."/>
            <person name="Warren J."/>
            <person name="Zhang J."/>
            <person name="Zhao Z."/>
            <person name="Zhou C."/>
            <person name="Zhu D."/>
            <person name="Lee S."/>
            <person name="Bess C."/>
            <person name="Blankenburg K."/>
            <person name="Forbes L."/>
            <person name="Fu Q."/>
            <person name="Gubbala S."/>
            <person name="Hirani K."/>
            <person name="Jayaseelan J.C."/>
            <person name="Lara F."/>
            <person name="Munidasa M."/>
            <person name="Palculict T."/>
            <person name="Patil S."/>
            <person name="Pu L.-L."/>
            <person name="Saada N."/>
            <person name="Tang L."/>
            <person name="Weissenberger G."/>
            <person name="Zhu Y."/>
            <person name="Hemphill L."/>
            <person name="Shang Y."/>
            <person name="Youmans B."/>
            <person name="Ayvaz T."/>
            <person name="Ross M."/>
            <person name="Santibanez J."/>
            <person name="Aqrawi P."/>
            <person name="Gross S."/>
            <person name="Joshi V."/>
            <person name="Fowler G."/>
            <person name="Nazareth L."/>
            <person name="Reid J."/>
            <person name="Worley K."/>
            <person name="Petrosino J."/>
            <person name="Highlander S."/>
            <person name="Gibbs R."/>
        </authorList>
    </citation>
    <scope>NUCLEOTIDE SEQUENCE [LARGE SCALE GENOMIC DNA]</scope>
    <source>
        <strain evidence="1">DSM 15272</strain>
    </source>
</reference>
<dbReference type="Gene3D" id="3.40.50.1820">
    <property type="entry name" value="alpha/beta hydrolase"/>
    <property type="match status" value="1"/>
</dbReference>
<dbReference type="RefSeq" id="WP_007079119.1">
    <property type="nucleotide sequence ID" value="NZ_CM001024.1"/>
</dbReference>
<dbReference type="HOGENOM" id="CLU_071354_0_1_11"/>
<dbReference type="EMBL" id="ACLF03000002">
    <property type="protein sequence ID" value="EFQ84385.1"/>
    <property type="molecule type" value="Genomic_DNA"/>
</dbReference>
<protein>
    <recommendedName>
        <fullName evidence="3">AB hydrolase-1 domain-containing protein</fullName>
    </recommendedName>
</protein>
<dbReference type="AlphaFoldDB" id="E2S880"/>
<dbReference type="InterPro" id="IPR029058">
    <property type="entry name" value="AB_hydrolase_fold"/>
</dbReference>